<keyword evidence="3" id="KW-0479">Metal-binding</keyword>
<dbReference type="GO" id="GO:0016491">
    <property type="term" value="F:oxidoreductase activity"/>
    <property type="evidence" value="ECO:0007669"/>
    <property type="project" value="InterPro"/>
</dbReference>
<dbReference type="AlphaFoldDB" id="X1R0U3"/>
<proteinExistence type="inferred from homology"/>
<evidence type="ECO:0000256" key="6">
    <source>
        <dbReference type="ARBA" id="ARBA00023601"/>
    </source>
</evidence>
<dbReference type="InterPro" id="IPR023867">
    <property type="entry name" value="Sulphatase_maturase_rSAM"/>
</dbReference>
<dbReference type="PANTHER" id="PTHR43273">
    <property type="entry name" value="ANAEROBIC SULFATASE-MATURATING ENZYME HOMOLOG ASLB-RELATED"/>
    <property type="match status" value="1"/>
</dbReference>
<dbReference type="NCBIfam" id="TIGR04085">
    <property type="entry name" value="rSAM_more_4Fe4S"/>
    <property type="match status" value="1"/>
</dbReference>
<feature type="non-terminal residue" evidence="9">
    <location>
        <position position="1"/>
    </location>
</feature>
<comment type="caution">
    <text evidence="9">The sequence shown here is derived from an EMBL/GenBank/DDBJ whole genome shotgun (WGS) entry which is preliminary data.</text>
</comment>
<comment type="cofactor">
    <cofactor evidence="1">
        <name>[4Fe-4S] cluster</name>
        <dbReference type="ChEBI" id="CHEBI:49883"/>
    </cofactor>
</comment>
<comment type="similarity">
    <text evidence="6">Belongs to the radical SAM superfamily. Anaerobic sulfatase-maturating enzyme family.</text>
</comment>
<dbReference type="InterPro" id="IPR007197">
    <property type="entry name" value="rSAM"/>
</dbReference>
<dbReference type="InterPro" id="IPR013785">
    <property type="entry name" value="Aldolase_TIM"/>
</dbReference>
<evidence type="ECO:0000256" key="4">
    <source>
        <dbReference type="ARBA" id="ARBA00023004"/>
    </source>
</evidence>
<feature type="non-terminal residue" evidence="9">
    <location>
        <position position="282"/>
    </location>
</feature>
<keyword evidence="2" id="KW-0949">S-adenosyl-L-methionine</keyword>
<keyword evidence="5" id="KW-0411">Iron-sulfur</keyword>
<dbReference type="GO" id="GO:0046872">
    <property type="term" value="F:metal ion binding"/>
    <property type="evidence" value="ECO:0007669"/>
    <property type="project" value="UniProtKB-KW"/>
</dbReference>
<dbReference type="Pfam" id="PF04055">
    <property type="entry name" value="Radical_SAM"/>
    <property type="match status" value="1"/>
</dbReference>
<feature type="domain" description="Radical SAM core" evidence="7">
    <location>
        <begin position="3"/>
        <end position="107"/>
    </location>
</feature>
<reference evidence="9" key="1">
    <citation type="journal article" date="2014" name="Front. Microbiol.">
        <title>High frequency of phylogenetically diverse reductive dehalogenase-homologous genes in deep subseafloor sedimentary metagenomes.</title>
        <authorList>
            <person name="Kawai M."/>
            <person name="Futagami T."/>
            <person name="Toyoda A."/>
            <person name="Takaki Y."/>
            <person name="Nishi S."/>
            <person name="Hori S."/>
            <person name="Arai W."/>
            <person name="Tsubouchi T."/>
            <person name="Morono Y."/>
            <person name="Uchiyama I."/>
            <person name="Ito T."/>
            <person name="Fujiyama A."/>
            <person name="Inagaki F."/>
            <person name="Takami H."/>
        </authorList>
    </citation>
    <scope>NUCLEOTIDE SEQUENCE</scope>
    <source>
        <strain evidence="9">Expedition CK06-06</strain>
    </source>
</reference>
<gene>
    <name evidence="9" type="ORF">S12H4_20292</name>
</gene>
<sequence>CTFAFQGGEPTLVGLKFYKKLIEFELKYNFKNLLIINAIQTNGINIDEEWAKFLSENRFLVGISLDGPKDIHDTNRIDNQGKGTFKKVMDTINLLNKCKVEYNILTVITSLVARHTNKVYNFFKHHDFRYLQFIPCLDPLNEETKYKGYSLKPDRYAYFLKTFFNFWYYDISKGNVISIQYFDNLLGLLMGYKPEVCGMAGQCTCQFIIEADGGVYPCDFYVIDQWYLGNIKELEFDELLNSNNSKRFIEVSRYIDPKCKSCKWYYLCKGGCRRWREPFKNG</sequence>
<dbReference type="PANTHER" id="PTHR43273:SF3">
    <property type="entry name" value="ANAEROBIC SULFATASE-MATURATING ENZYME HOMOLOG ASLB-RELATED"/>
    <property type="match status" value="1"/>
</dbReference>
<organism evidence="9">
    <name type="scientific">marine sediment metagenome</name>
    <dbReference type="NCBI Taxonomy" id="412755"/>
    <lineage>
        <taxon>unclassified sequences</taxon>
        <taxon>metagenomes</taxon>
        <taxon>ecological metagenomes</taxon>
    </lineage>
</organism>
<evidence type="ECO:0000256" key="1">
    <source>
        <dbReference type="ARBA" id="ARBA00001966"/>
    </source>
</evidence>
<dbReference type="Pfam" id="PF13186">
    <property type="entry name" value="SPASM"/>
    <property type="match status" value="1"/>
</dbReference>
<dbReference type="CDD" id="cd01335">
    <property type="entry name" value="Radical_SAM"/>
    <property type="match status" value="1"/>
</dbReference>
<evidence type="ECO:0000256" key="3">
    <source>
        <dbReference type="ARBA" id="ARBA00022723"/>
    </source>
</evidence>
<evidence type="ECO:0000259" key="8">
    <source>
        <dbReference type="Pfam" id="PF13186"/>
    </source>
</evidence>
<keyword evidence="4" id="KW-0408">Iron</keyword>
<dbReference type="InterPro" id="IPR058240">
    <property type="entry name" value="rSAM_sf"/>
</dbReference>
<evidence type="ECO:0000256" key="5">
    <source>
        <dbReference type="ARBA" id="ARBA00023014"/>
    </source>
</evidence>
<protein>
    <submittedName>
        <fullName evidence="9">Uncharacterized protein</fullName>
    </submittedName>
</protein>
<dbReference type="GO" id="GO:0051536">
    <property type="term" value="F:iron-sulfur cluster binding"/>
    <property type="evidence" value="ECO:0007669"/>
    <property type="project" value="UniProtKB-KW"/>
</dbReference>
<dbReference type="InterPro" id="IPR023885">
    <property type="entry name" value="4Fe4S-binding_SPASM_dom"/>
</dbReference>
<evidence type="ECO:0000259" key="7">
    <source>
        <dbReference type="Pfam" id="PF04055"/>
    </source>
</evidence>
<evidence type="ECO:0000313" key="9">
    <source>
        <dbReference type="EMBL" id="GAI74417.1"/>
    </source>
</evidence>
<evidence type="ECO:0000256" key="2">
    <source>
        <dbReference type="ARBA" id="ARBA00022691"/>
    </source>
</evidence>
<dbReference type="SUPFAM" id="SSF102114">
    <property type="entry name" value="Radical SAM enzymes"/>
    <property type="match status" value="1"/>
</dbReference>
<accession>X1R0U3</accession>
<feature type="domain" description="4Fe4S-binding SPASM" evidence="8">
    <location>
        <begin position="204"/>
        <end position="263"/>
    </location>
</feature>
<name>X1R0U3_9ZZZZ</name>
<dbReference type="EMBL" id="BARW01010266">
    <property type="protein sequence ID" value="GAI74417.1"/>
    <property type="molecule type" value="Genomic_DNA"/>
</dbReference>
<dbReference type="Gene3D" id="3.20.20.70">
    <property type="entry name" value="Aldolase class I"/>
    <property type="match status" value="1"/>
</dbReference>